<name>A0A1N6N1A5_9GAMM</name>
<dbReference type="InterPro" id="IPR004685">
    <property type="entry name" value="Brnchd-chn_aa_trnsp_Livcs"/>
</dbReference>
<comment type="function">
    <text evidence="9">Component of the transport system for branched-chain amino acids.</text>
</comment>
<dbReference type="AlphaFoldDB" id="A0A1N6N1A5"/>
<dbReference type="EMBL" id="FTLG01000235">
    <property type="protein sequence ID" value="SIP74881.1"/>
    <property type="molecule type" value="Genomic_DNA"/>
</dbReference>
<keyword evidence="5" id="KW-0812">Transmembrane</keyword>
<dbReference type="GO" id="GO:0006865">
    <property type="term" value="P:amino acid transport"/>
    <property type="evidence" value="ECO:0007669"/>
    <property type="project" value="UniProtKB-KW"/>
</dbReference>
<dbReference type="RefSeq" id="WP_086954192.1">
    <property type="nucleotide sequence ID" value="NZ_CAWNQC010000002.1"/>
</dbReference>
<dbReference type="Pfam" id="PF05525">
    <property type="entry name" value="Branch_AA_trans"/>
    <property type="match status" value="1"/>
</dbReference>
<reference evidence="12" key="2">
    <citation type="submission" date="2016-12" db="EMBL/GenBank/DDBJ databases">
        <authorList>
            <person name="Gaudriault S."/>
        </authorList>
    </citation>
    <scope>NUCLEOTIDE SEQUENCE [LARGE SCALE GENOMIC DNA]</scope>
    <source>
        <strain evidence="12">HGB1681 (deposited as PTA-6826 in the American Type Culture Collection)</strain>
    </source>
</reference>
<evidence type="ECO:0000256" key="6">
    <source>
        <dbReference type="ARBA" id="ARBA00022970"/>
    </source>
</evidence>
<accession>A0A1N6N1A5</accession>
<evidence type="ECO:0000256" key="2">
    <source>
        <dbReference type="ARBA" id="ARBA00008540"/>
    </source>
</evidence>
<evidence type="ECO:0000313" key="10">
    <source>
        <dbReference type="EMBL" id="PHM36970.1"/>
    </source>
</evidence>
<gene>
    <name evidence="10" type="ORF">Xinn_01241</name>
    <name evidence="11" type="ORF">XIS1_890029</name>
</gene>
<evidence type="ECO:0000256" key="1">
    <source>
        <dbReference type="ARBA" id="ARBA00004651"/>
    </source>
</evidence>
<evidence type="ECO:0000256" key="7">
    <source>
        <dbReference type="ARBA" id="ARBA00022989"/>
    </source>
</evidence>
<keyword evidence="3 9" id="KW-0813">Transport</keyword>
<comment type="subcellular location">
    <subcellularLocation>
        <location evidence="9">Cell inner membrane</location>
        <topology evidence="9">Multi-pass membrane protein</topology>
    </subcellularLocation>
    <subcellularLocation>
        <location evidence="1">Cell membrane</location>
        <topology evidence="1">Multi-pass membrane protein</topology>
    </subcellularLocation>
</comment>
<organism evidence="11 12">
    <name type="scientific">Xenorhabdus innexi</name>
    <dbReference type="NCBI Taxonomy" id="290109"/>
    <lineage>
        <taxon>Bacteria</taxon>
        <taxon>Pseudomonadati</taxon>
        <taxon>Pseudomonadota</taxon>
        <taxon>Gammaproteobacteria</taxon>
        <taxon>Enterobacterales</taxon>
        <taxon>Morganellaceae</taxon>
        <taxon>Xenorhabdus</taxon>
    </lineage>
</organism>
<keyword evidence="4" id="KW-1003">Cell membrane</keyword>
<evidence type="ECO:0000313" key="13">
    <source>
        <dbReference type="Proteomes" id="UP000224871"/>
    </source>
</evidence>
<dbReference type="GO" id="GO:0015658">
    <property type="term" value="F:branched-chain amino acid transmembrane transporter activity"/>
    <property type="evidence" value="ECO:0007669"/>
    <property type="project" value="UniProtKB-UniRule"/>
</dbReference>
<evidence type="ECO:0000256" key="5">
    <source>
        <dbReference type="ARBA" id="ARBA00022692"/>
    </source>
</evidence>
<dbReference type="GO" id="GO:0005886">
    <property type="term" value="C:plasma membrane"/>
    <property type="evidence" value="ECO:0007669"/>
    <property type="project" value="UniProtKB-SubCell"/>
</dbReference>
<dbReference type="Proteomes" id="UP000196435">
    <property type="component" value="Unassembled WGS sequence"/>
</dbReference>
<evidence type="ECO:0000256" key="8">
    <source>
        <dbReference type="ARBA" id="ARBA00023136"/>
    </source>
</evidence>
<keyword evidence="13" id="KW-1185">Reference proteome</keyword>
<reference evidence="11" key="1">
    <citation type="submission" date="2016-12" db="EMBL/GenBank/DDBJ databases">
        <authorList>
            <person name="Song W.-J."/>
            <person name="Kurnit D.M."/>
        </authorList>
    </citation>
    <scope>NUCLEOTIDE SEQUENCE [LARGE SCALE GENOMIC DNA]</scope>
    <source>
        <strain evidence="11">HGB1681</strain>
    </source>
</reference>
<protein>
    <recommendedName>
        <fullName evidence="9">Branched-chain amino acid transport system carrier protein</fullName>
    </recommendedName>
</protein>
<evidence type="ECO:0000313" key="12">
    <source>
        <dbReference type="Proteomes" id="UP000196435"/>
    </source>
</evidence>
<keyword evidence="7" id="KW-1133">Transmembrane helix</keyword>
<evidence type="ECO:0000256" key="9">
    <source>
        <dbReference type="RuleBase" id="RU362122"/>
    </source>
</evidence>
<comment type="similarity">
    <text evidence="2 9">Belongs to the branched chain amino acid transporter family.</text>
</comment>
<evidence type="ECO:0000313" key="11">
    <source>
        <dbReference type="EMBL" id="SIP74881.1"/>
    </source>
</evidence>
<proteinExistence type="inferred from homology"/>
<dbReference type="Proteomes" id="UP000224871">
    <property type="component" value="Unassembled WGS sequence"/>
</dbReference>
<dbReference type="EMBL" id="NIBU01000010">
    <property type="protein sequence ID" value="PHM36970.1"/>
    <property type="molecule type" value="Genomic_DNA"/>
</dbReference>
<evidence type="ECO:0000256" key="3">
    <source>
        <dbReference type="ARBA" id="ARBA00022448"/>
    </source>
</evidence>
<sequence length="68" mass="7336">MTYCLSYKNIWAIGSMTFTPSIGEEYILSPSIVNQQAGEHVWNADADLLLTAVGLNTCADTVSIRGLA</sequence>
<evidence type="ECO:0000256" key="4">
    <source>
        <dbReference type="ARBA" id="ARBA00022475"/>
    </source>
</evidence>
<keyword evidence="8" id="KW-0472">Membrane</keyword>
<keyword evidence="6 9" id="KW-0029">Amino-acid transport</keyword>
<reference evidence="10 13" key="3">
    <citation type="journal article" date="2017" name="Nat. Microbiol.">
        <title>Natural product diversity associated with the nematode symbionts Photorhabdus and Xenorhabdus.</title>
        <authorList>
            <person name="Tobias N.J."/>
            <person name="Wolff H."/>
            <person name="Djahanschiri B."/>
            <person name="Grundmann F."/>
            <person name="Kronenwerth M."/>
            <person name="Shi Y.M."/>
            <person name="Simonyi S."/>
            <person name="Grun P."/>
            <person name="Shapiro-Ilan D."/>
            <person name="Pidot S.J."/>
            <person name="Stinear T.P."/>
            <person name="Ebersberger I."/>
            <person name="Bode H.B."/>
        </authorList>
    </citation>
    <scope>NUCLEOTIDE SEQUENCE [LARGE SCALE GENOMIC DNA]</scope>
    <source>
        <strain evidence="10 13">DSM 16336</strain>
    </source>
</reference>